<keyword evidence="2 5" id="KW-0238">DNA-binding</keyword>
<keyword evidence="1" id="KW-0805">Transcription regulation</keyword>
<evidence type="ECO:0000259" key="4">
    <source>
        <dbReference type="PROSITE" id="PS50932"/>
    </source>
</evidence>
<evidence type="ECO:0000313" key="5">
    <source>
        <dbReference type="EMBL" id="BCQ33443.1"/>
    </source>
</evidence>
<dbReference type="Gene3D" id="1.10.260.40">
    <property type="entry name" value="lambda repressor-like DNA-binding domains"/>
    <property type="match status" value="1"/>
</dbReference>
<dbReference type="PROSITE" id="PS50932">
    <property type="entry name" value="HTH_LACI_2"/>
    <property type="match status" value="1"/>
</dbReference>
<dbReference type="Pfam" id="PF13407">
    <property type="entry name" value="Peripla_BP_4"/>
    <property type="match status" value="1"/>
</dbReference>
<dbReference type="SUPFAM" id="SSF47413">
    <property type="entry name" value="lambda repressor-like DNA-binding domains"/>
    <property type="match status" value="1"/>
</dbReference>
<protein>
    <submittedName>
        <fullName evidence="5">DNA-binding protein</fullName>
    </submittedName>
</protein>
<proteinExistence type="predicted"/>
<dbReference type="SMART" id="SM00354">
    <property type="entry name" value="HTH_LACI"/>
    <property type="match status" value="1"/>
</dbReference>
<evidence type="ECO:0000313" key="6">
    <source>
        <dbReference type="Proteomes" id="UP000677515"/>
    </source>
</evidence>
<dbReference type="PANTHER" id="PTHR30146:SF152">
    <property type="entry name" value="TRANSCRIPTIONAL REGULATORY PROTEIN"/>
    <property type="match status" value="1"/>
</dbReference>
<dbReference type="CDD" id="cd01392">
    <property type="entry name" value="HTH_LacI"/>
    <property type="match status" value="1"/>
</dbReference>
<evidence type="ECO:0000256" key="1">
    <source>
        <dbReference type="ARBA" id="ARBA00023015"/>
    </source>
</evidence>
<name>A0ABM7MW72_ERWRD</name>
<dbReference type="InterPro" id="IPR025997">
    <property type="entry name" value="SBP_2_dom"/>
</dbReference>
<keyword evidence="6" id="KW-1185">Reference proteome</keyword>
<dbReference type="RefSeq" id="WP_342345408.1">
    <property type="nucleotide sequence ID" value="NZ_AP024329.1"/>
</dbReference>
<dbReference type="CDD" id="cd06307">
    <property type="entry name" value="PBP1_sugar_binding"/>
    <property type="match status" value="1"/>
</dbReference>
<sequence length="336" mass="37018">MMKFSIKQIAAQAGVSKATVDRALHNRGAVHAQTERRISQAIRDLEQQQRMNLASGRTLTVDVIMHTPARFSQLVTDALLAELGSFAPFRLTLRLHLFEEISAQKIRQLMLRCASDSYGIILKAESSRDLTQVIEELLKQRVPVVTLVTDLPDSQRIRYVGMDNSSAGKTAAWLMSRLLGQHQPDVAVVTGSAHFLGEEERADGFCAAMSTMAPGLKVRRISEGYGIDSPTYSALSQQLEQHPSLGAVYCAGGGNTAILRAFADAGRAIEVFIGHDLDSENRQLLSDGKLDAIIHHELQQDARRIFHSILAFHGFISPPEEQTPFSKVSVITPYNM</sequence>
<dbReference type="EMBL" id="AP024329">
    <property type="protein sequence ID" value="BCQ33443.1"/>
    <property type="molecule type" value="Genomic_DNA"/>
</dbReference>
<dbReference type="Pfam" id="PF00356">
    <property type="entry name" value="LacI"/>
    <property type="match status" value="1"/>
</dbReference>
<dbReference type="SUPFAM" id="SSF53822">
    <property type="entry name" value="Periplasmic binding protein-like I"/>
    <property type="match status" value="1"/>
</dbReference>
<dbReference type="Proteomes" id="UP000677515">
    <property type="component" value="Chromosome"/>
</dbReference>
<dbReference type="InterPro" id="IPR010982">
    <property type="entry name" value="Lambda_DNA-bd_dom_sf"/>
</dbReference>
<dbReference type="PANTHER" id="PTHR30146">
    <property type="entry name" value="LACI-RELATED TRANSCRIPTIONAL REPRESSOR"/>
    <property type="match status" value="1"/>
</dbReference>
<organism evidence="5 6">
    <name type="scientific">Erwinia rhapontici</name>
    <name type="common">Pectobacterium rhapontici</name>
    <dbReference type="NCBI Taxonomy" id="55212"/>
    <lineage>
        <taxon>Bacteria</taxon>
        <taxon>Pseudomonadati</taxon>
        <taxon>Pseudomonadota</taxon>
        <taxon>Gammaproteobacteria</taxon>
        <taxon>Enterobacterales</taxon>
        <taxon>Erwiniaceae</taxon>
        <taxon>Erwinia</taxon>
    </lineage>
</organism>
<dbReference type="InterPro" id="IPR028082">
    <property type="entry name" value="Peripla_BP_I"/>
</dbReference>
<feature type="domain" description="HTH lacI-type" evidence="4">
    <location>
        <begin position="4"/>
        <end position="45"/>
    </location>
</feature>
<gene>
    <name evidence="5" type="ORF">ERHA53_07860</name>
</gene>
<dbReference type="GO" id="GO:0003677">
    <property type="term" value="F:DNA binding"/>
    <property type="evidence" value="ECO:0007669"/>
    <property type="project" value="UniProtKB-KW"/>
</dbReference>
<keyword evidence="3" id="KW-0804">Transcription</keyword>
<evidence type="ECO:0000256" key="3">
    <source>
        <dbReference type="ARBA" id="ARBA00023163"/>
    </source>
</evidence>
<reference evidence="5 6" key="1">
    <citation type="submission" date="2021-01" db="EMBL/GenBank/DDBJ databases">
        <title>Complete genome sequence of Erwinia rhapontici MAFF 311153.</title>
        <authorList>
            <person name="Morohoshi T."/>
            <person name="Someya N."/>
        </authorList>
    </citation>
    <scope>NUCLEOTIDE SEQUENCE [LARGE SCALE GENOMIC DNA]</scope>
    <source>
        <strain evidence="5 6">MAFF 311153</strain>
    </source>
</reference>
<dbReference type="InterPro" id="IPR000843">
    <property type="entry name" value="HTH_LacI"/>
</dbReference>
<accession>A0ABM7MW72</accession>
<dbReference type="Gene3D" id="3.40.50.2300">
    <property type="match status" value="2"/>
</dbReference>
<evidence type="ECO:0000256" key="2">
    <source>
        <dbReference type="ARBA" id="ARBA00023125"/>
    </source>
</evidence>